<dbReference type="EMBL" id="FOCO01000067">
    <property type="protein sequence ID" value="SEO23234.1"/>
    <property type="molecule type" value="Genomic_DNA"/>
</dbReference>
<reference evidence="1 2" key="1">
    <citation type="submission" date="2016-10" db="EMBL/GenBank/DDBJ databases">
        <authorList>
            <person name="de Groot N.N."/>
        </authorList>
    </citation>
    <scope>NUCLEOTIDE SEQUENCE [LARGE SCALE GENOMIC DNA]</scope>
    <source>
        <strain evidence="1 2">CGMCC 1.10836</strain>
    </source>
</reference>
<organism evidence="1 2">
    <name type="scientific">Pseudorhodobacter antarcticus</name>
    <dbReference type="NCBI Taxonomy" id="1077947"/>
    <lineage>
        <taxon>Bacteria</taxon>
        <taxon>Pseudomonadati</taxon>
        <taxon>Pseudomonadota</taxon>
        <taxon>Alphaproteobacteria</taxon>
        <taxon>Rhodobacterales</taxon>
        <taxon>Paracoccaceae</taxon>
        <taxon>Pseudorhodobacter</taxon>
    </lineage>
</organism>
<evidence type="ECO:0000313" key="2">
    <source>
        <dbReference type="Proteomes" id="UP000183002"/>
    </source>
</evidence>
<dbReference type="OrthoDB" id="7743350at2"/>
<dbReference type="RefSeq" id="WP_050518277.1">
    <property type="nucleotide sequence ID" value="NZ_FOCO01000067.1"/>
</dbReference>
<dbReference type="Proteomes" id="UP000183002">
    <property type="component" value="Unassembled WGS sequence"/>
</dbReference>
<dbReference type="AlphaFoldDB" id="A0A1H8N0Y9"/>
<accession>A0A1H8N0Y9</accession>
<name>A0A1H8N0Y9_9RHOB</name>
<proteinExistence type="predicted"/>
<keyword evidence="2" id="KW-1185">Reference proteome</keyword>
<protein>
    <submittedName>
        <fullName evidence="1">Uncharacterized protein</fullName>
    </submittedName>
</protein>
<evidence type="ECO:0000313" key="1">
    <source>
        <dbReference type="EMBL" id="SEO23234.1"/>
    </source>
</evidence>
<gene>
    <name evidence="1" type="ORF">SAMN05216227_106710</name>
</gene>
<sequence>MLDSQDESLMGFVQQSPFYGIAIVLAATAYELKVACDNMTDLYDLQVALDSESARAEDRAMVCALPIPTKQEVWTKIKKSPQAAWNTSIKTLGGVTDSVAALETPEFGSMWQRFANWIGERF</sequence>